<sequence>MQVGRDVRLLAGLNTMSSRTARSKHVAVRHSRWSQSEIFLPVSFPVSVSSFLMLMCGAVECRCSAGTKVKPPSGKGINLLPFSSSTRRHSTRRSHSSTLPNICISGPPIVDTEILVAHTALLGFCCGFAAVRVQRRDFLLPKSRAPYLTSFDNRIAARIAYTRCCIIAWI</sequence>
<evidence type="ECO:0000313" key="2">
    <source>
        <dbReference type="Proteomes" id="UP000800096"/>
    </source>
</evidence>
<evidence type="ECO:0000313" key="1">
    <source>
        <dbReference type="EMBL" id="KAF1914481.1"/>
    </source>
</evidence>
<gene>
    <name evidence="1" type="ORF">BDU57DRAFT_295573</name>
</gene>
<reference evidence="1" key="1">
    <citation type="journal article" date="2020" name="Stud. Mycol.">
        <title>101 Dothideomycetes genomes: a test case for predicting lifestyles and emergence of pathogens.</title>
        <authorList>
            <person name="Haridas S."/>
            <person name="Albert R."/>
            <person name="Binder M."/>
            <person name="Bloem J."/>
            <person name="Labutti K."/>
            <person name="Salamov A."/>
            <person name="Andreopoulos B."/>
            <person name="Baker S."/>
            <person name="Barry K."/>
            <person name="Bills G."/>
            <person name="Bluhm B."/>
            <person name="Cannon C."/>
            <person name="Castanera R."/>
            <person name="Culley D."/>
            <person name="Daum C."/>
            <person name="Ezra D."/>
            <person name="Gonzalez J."/>
            <person name="Henrissat B."/>
            <person name="Kuo A."/>
            <person name="Liang C."/>
            <person name="Lipzen A."/>
            <person name="Lutzoni F."/>
            <person name="Magnuson J."/>
            <person name="Mondo S."/>
            <person name="Nolan M."/>
            <person name="Ohm R."/>
            <person name="Pangilinan J."/>
            <person name="Park H.-J."/>
            <person name="Ramirez L."/>
            <person name="Alfaro M."/>
            <person name="Sun H."/>
            <person name="Tritt A."/>
            <person name="Yoshinaga Y."/>
            <person name="Zwiers L.-H."/>
            <person name="Turgeon B."/>
            <person name="Goodwin S."/>
            <person name="Spatafora J."/>
            <person name="Crous P."/>
            <person name="Grigoriev I."/>
        </authorList>
    </citation>
    <scope>NUCLEOTIDE SEQUENCE</scope>
    <source>
        <strain evidence="1">HMLAC05119</strain>
    </source>
</reference>
<organism evidence="1 2">
    <name type="scientific">Ampelomyces quisqualis</name>
    <name type="common">Powdery mildew agent</name>
    <dbReference type="NCBI Taxonomy" id="50730"/>
    <lineage>
        <taxon>Eukaryota</taxon>
        <taxon>Fungi</taxon>
        <taxon>Dikarya</taxon>
        <taxon>Ascomycota</taxon>
        <taxon>Pezizomycotina</taxon>
        <taxon>Dothideomycetes</taxon>
        <taxon>Pleosporomycetidae</taxon>
        <taxon>Pleosporales</taxon>
        <taxon>Pleosporineae</taxon>
        <taxon>Phaeosphaeriaceae</taxon>
        <taxon>Ampelomyces</taxon>
    </lineage>
</organism>
<name>A0A6A5QFL5_AMPQU</name>
<accession>A0A6A5QFL5</accession>
<dbReference type="EMBL" id="ML979137">
    <property type="protein sequence ID" value="KAF1914481.1"/>
    <property type="molecule type" value="Genomic_DNA"/>
</dbReference>
<protein>
    <submittedName>
        <fullName evidence="1">Uncharacterized protein</fullName>
    </submittedName>
</protein>
<dbReference type="AlphaFoldDB" id="A0A6A5QFL5"/>
<proteinExistence type="predicted"/>
<dbReference type="Proteomes" id="UP000800096">
    <property type="component" value="Unassembled WGS sequence"/>
</dbReference>
<keyword evidence="2" id="KW-1185">Reference proteome</keyword>